<gene>
    <name evidence="3" type="primary">LOC115220752</name>
</gene>
<dbReference type="GO" id="GO:0031297">
    <property type="term" value="P:replication fork processing"/>
    <property type="evidence" value="ECO:0007669"/>
    <property type="project" value="TreeGrafter"/>
</dbReference>
<dbReference type="InterPro" id="IPR041426">
    <property type="entry name" value="Mos1_HTH"/>
</dbReference>
<dbReference type="InterPro" id="IPR052709">
    <property type="entry name" value="Transposase-MT_Hybrid"/>
</dbReference>
<dbReference type="GO" id="GO:0005634">
    <property type="term" value="C:nucleus"/>
    <property type="evidence" value="ECO:0007669"/>
    <property type="project" value="TreeGrafter"/>
</dbReference>
<organism evidence="2 3">
    <name type="scientific">Octopus sinensis</name>
    <name type="common">East Asian common octopus</name>
    <dbReference type="NCBI Taxonomy" id="2607531"/>
    <lineage>
        <taxon>Eukaryota</taxon>
        <taxon>Metazoa</taxon>
        <taxon>Spiralia</taxon>
        <taxon>Lophotrochozoa</taxon>
        <taxon>Mollusca</taxon>
        <taxon>Cephalopoda</taxon>
        <taxon>Coleoidea</taxon>
        <taxon>Octopodiformes</taxon>
        <taxon>Octopoda</taxon>
        <taxon>Incirrata</taxon>
        <taxon>Octopodidae</taxon>
        <taxon>Octopus</taxon>
    </lineage>
</organism>
<evidence type="ECO:0000259" key="1">
    <source>
        <dbReference type="Pfam" id="PF17906"/>
    </source>
</evidence>
<evidence type="ECO:0000313" key="2">
    <source>
        <dbReference type="Proteomes" id="UP000515154"/>
    </source>
</evidence>
<dbReference type="AlphaFoldDB" id="A0A6P7T8Q4"/>
<dbReference type="GO" id="GO:0000793">
    <property type="term" value="C:condensed chromosome"/>
    <property type="evidence" value="ECO:0007669"/>
    <property type="project" value="TreeGrafter"/>
</dbReference>
<reference evidence="3" key="1">
    <citation type="submission" date="2025-08" db="UniProtKB">
        <authorList>
            <consortium name="RefSeq"/>
        </authorList>
    </citation>
    <scope>IDENTIFICATION</scope>
</reference>
<evidence type="ECO:0000313" key="3">
    <source>
        <dbReference type="RefSeq" id="XP_029646755.1"/>
    </source>
</evidence>
<dbReference type="GO" id="GO:0044547">
    <property type="term" value="F:DNA topoisomerase binding"/>
    <property type="evidence" value="ECO:0007669"/>
    <property type="project" value="TreeGrafter"/>
</dbReference>
<protein>
    <submittedName>
        <fullName evidence="3">Histone-lysine N-methyltransferase SETMAR-like</fullName>
    </submittedName>
</protein>
<dbReference type="GO" id="GO:0003697">
    <property type="term" value="F:single-stranded DNA binding"/>
    <property type="evidence" value="ECO:0007669"/>
    <property type="project" value="TreeGrafter"/>
</dbReference>
<sequence>MTKTDLCLLFLHEFKLGYNDAQTAANVNRAWGEGSTSDRTVRRWFQKFRSGDERLEDEKSRGQSCSLDNEQLKAIVGQNPHQSVKEMSQALSVGIATVSHNLQKIDRSHCIAHFSQKTAEYFNALYMKFGRWKPETRQKDYSCT</sequence>
<proteinExistence type="predicted"/>
<dbReference type="GO" id="GO:0046975">
    <property type="term" value="F:histone H3K36 methyltransferase activity"/>
    <property type="evidence" value="ECO:0007669"/>
    <property type="project" value="TreeGrafter"/>
</dbReference>
<dbReference type="Gene3D" id="1.10.10.10">
    <property type="entry name" value="Winged helix-like DNA-binding domain superfamily/Winged helix DNA-binding domain"/>
    <property type="match status" value="1"/>
</dbReference>
<dbReference type="GO" id="GO:0042800">
    <property type="term" value="F:histone H3K4 methyltransferase activity"/>
    <property type="evidence" value="ECO:0007669"/>
    <property type="project" value="TreeGrafter"/>
</dbReference>
<dbReference type="GO" id="GO:0035861">
    <property type="term" value="C:site of double-strand break"/>
    <property type="evidence" value="ECO:0007669"/>
    <property type="project" value="TreeGrafter"/>
</dbReference>
<dbReference type="GO" id="GO:0006303">
    <property type="term" value="P:double-strand break repair via nonhomologous end joining"/>
    <property type="evidence" value="ECO:0007669"/>
    <property type="project" value="TreeGrafter"/>
</dbReference>
<dbReference type="KEGG" id="osn:115220752"/>
<dbReference type="Pfam" id="PF17906">
    <property type="entry name" value="HTH_48"/>
    <property type="match status" value="1"/>
</dbReference>
<dbReference type="GO" id="GO:0000729">
    <property type="term" value="P:DNA double-strand break processing"/>
    <property type="evidence" value="ECO:0007669"/>
    <property type="project" value="TreeGrafter"/>
</dbReference>
<dbReference type="RefSeq" id="XP_029646755.1">
    <property type="nucleotide sequence ID" value="XM_029790895.1"/>
</dbReference>
<dbReference type="GO" id="GO:0000014">
    <property type="term" value="F:single-stranded DNA endodeoxyribonuclease activity"/>
    <property type="evidence" value="ECO:0007669"/>
    <property type="project" value="TreeGrafter"/>
</dbReference>
<dbReference type="InterPro" id="IPR036388">
    <property type="entry name" value="WH-like_DNA-bd_sf"/>
</dbReference>
<feature type="domain" description="Mos1 transposase HTH" evidence="1">
    <location>
        <begin position="3"/>
        <end position="52"/>
    </location>
</feature>
<name>A0A6P7T8Q4_9MOLL</name>
<keyword evidence="2" id="KW-1185">Reference proteome</keyword>
<dbReference type="Proteomes" id="UP000515154">
    <property type="component" value="Linkage group LG17"/>
</dbReference>
<dbReference type="PANTHER" id="PTHR46060">
    <property type="entry name" value="MARINER MOS1 TRANSPOSASE-LIKE PROTEIN"/>
    <property type="match status" value="1"/>
</dbReference>
<dbReference type="GO" id="GO:0044774">
    <property type="term" value="P:mitotic DNA integrity checkpoint signaling"/>
    <property type="evidence" value="ECO:0007669"/>
    <property type="project" value="TreeGrafter"/>
</dbReference>
<dbReference type="Gene3D" id="1.10.10.1450">
    <property type="match status" value="1"/>
</dbReference>
<accession>A0A6P7T8Q4</accession>
<dbReference type="GO" id="GO:0015074">
    <property type="term" value="P:DNA integration"/>
    <property type="evidence" value="ECO:0007669"/>
    <property type="project" value="TreeGrafter"/>
</dbReference>
<dbReference type="PANTHER" id="PTHR46060:SF2">
    <property type="entry name" value="HISTONE-LYSINE N-METHYLTRANSFERASE SETMAR"/>
    <property type="match status" value="1"/>
</dbReference>
<dbReference type="GO" id="GO:0003690">
    <property type="term" value="F:double-stranded DNA binding"/>
    <property type="evidence" value="ECO:0007669"/>
    <property type="project" value="TreeGrafter"/>
</dbReference>